<name>A0A1S1LHW0_MYCCH</name>
<feature type="region of interest" description="Disordered" evidence="1">
    <location>
        <begin position="57"/>
        <end position="111"/>
    </location>
</feature>
<gene>
    <name evidence="2" type="ORF">BKG82_27610</name>
</gene>
<evidence type="ECO:0000313" key="2">
    <source>
        <dbReference type="EMBL" id="OHU47379.1"/>
    </source>
</evidence>
<sequence length="111" mass="12229">MTVSLQASTLIGNATLEEAEDILTHRNPACDVLLQVGALAVHAVIPSDIALQNLQEPGDQRRSIYARSPDLVHQDFQPPQPGDPHHLRHEMRGPTQHDHAVNADRKLLQPS</sequence>
<reference evidence="2 3" key="1">
    <citation type="submission" date="2016-10" db="EMBL/GenBank/DDBJ databases">
        <title>Evaluation of Human, Veterinary and Environmental Mycobacterium chelonae Isolates by Core Genome Phylogenomic Analysis, Targeted Gene Comparison, and Anti-microbial Susceptibility Patterns: A Tale of Mistaken Identities.</title>
        <authorList>
            <person name="Fogelson S.B."/>
            <person name="Camus A.C."/>
            <person name="Lorenz W."/>
            <person name="Vasireddy R."/>
            <person name="Vasireddy S."/>
            <person name="Smith T."/>
            <person name="Brown-Elliott B.A."/>
            <person name="Wallace R.J.Jr."/>
            <person name="Hasan N.A."/>
            <person name="Reischl U."/>
            <person name="Sanchez S."/>
        </authorList>
    </citation>
    <scope>NUCLEOTIDE SEQUENCE [LARGE SCALE GENOMIC DNA]</scope>
    <source>
        <strain evidence="2 3">15515</strain>
    </source>
</reference>
<dbReference type="Proteomes" id="UP000180043">
    <property type="component" value="Unassembled WGS sequence"/>
</dbReference>
<proteinExistence type="predicted"/>
<dbReference type="EMBL" id="MLIQ01000042">
    <property type="protein sequence ID" value="OHU47379.1"/>
    <property type="molecule type" value="Genomic_DNA"/>
</dbReference>
<dbReference type="RefSeq" id="WP_070947998.1">
    <property type="nucleotide sequence ID" value="NZ_MLIQ01000042.1"/>
</dbReference>
<dbReference type="AlphaFoldDB" id="A0A1S1LHW0"/>
<organism evidence="2 3">
    <name type="scientific">Mycobacteroides chelonae</name>
    <name type="common">Mycobacterium chelonae</name>
    <dbReference type="NCBI Taxonomy" id="1774"/>
    <lineage>
        <taxon>Bacteria</taxon>
        <taxon>Bacillati</taxon>
        <taxon>Actinomycetota</taxon>
        <taxon>Actinomycetes</taxon>
        <taxon>Mycobacteriales</taxon>
        <taxon>Mycobacteriaceae</taxon>
        <taxon>Mycobacteroides</taxon>
    </lineage>
</organism>
<protein>
    <submittedName>
        <fullName evidence="2">Uncharacterized protein</fullName>
    </submittedName>
</protein>
<comment type="caution">
    <text evidence="2">The sequence shown here is derived from an EMBL/GenBank/DDBJ whole genome shotgun (WGS) entry which is preliminary data.</text>
</comment>
<accession>A0A1S1LHW0</accession>
<evidence type="ECO:0000256" key="1">
    <source>
        <dbReference type="SAM" id="MobiDB-lite"/>
    </source>
</evidence>
<feature type="compositionally biased region" description="Basic and acidic residues" evidence="1">
    <location>
        <begin position="90"/>
        <end position="111"/>
    </location>
</feature>
<evidence type="ECO:0000313" key="3">
    <source>
        <dbReference type="Proteomes" id="UP000180043"/>
    </source>
</evidence>